<organism evidence="7 8">
    <name type="scientific">Actibacterium mucosum KCTC 23349</name>
    <dbReference type="NCBI Taxonomy" id="1454373"/>
    <lineage>
        <taxon>Bacteria</taxon>
        <taxon>Pseudomonadati</taxon>
        <taxon>Pseudomonadota</taxon>
        <taxon>Alphaproteobacteria</taxon>
        <taxon>Rhodobacterales</taxon>
        <taxon>Roseobacteraceae</taxon>
        <taxon>Actibacterium</taxon>
    </lineage>
</organism>
<dbReference type="AlphaFoldDB" id="A0A037ZH67"/>
<gene>
    <name evidence="7" type="ORF">ACMU_03525</name>
</gene>
<dbReference type="GO" id="GO:0004356">
    <property type="term" value="F:glutamine synthetase activity"/>
    <property type="evidence" value="ECO:0007669"/>
    <property type="project" value="InterPro"/>
</dbReference>
<dbReference type="InterPro" id="IPR008146">
    <property type="entry name" value="Gln_synth_cat_dom"/>
</dbReference>
<keyword evidence="2" id="KW-0436">Ligase</keyword>
<dbReference type="PANTHER" id="PTHR43785:SF12">
    <property type="entry name" value="TYPE-1 GLUTAMINE SYNTHETASE 2"/>
    <property type="match status" value="1"/>
</dbReference>
<evidence type="ECO:0000256" key="3">
    <source>
        <dbReference type="ARBA" id="ARBA00022842"/>
    </source>
</evidence>
<comment type="caution">
    <text evidence="7">The sequence shown here is derived from an EMBL/GenBank/DDBJ whole genome shotgun (WGS) entry which is preliminary data.</text>
</comment>
<feature type="domain" description="GS catalytic" evidence="6">
    <location>
        <begin position="100"/>
        <end position="432"/>
    </location>
</feature>
<dbReference type="RefSeq" id="WP_051588424.1">
    <property type="nucleotide sequence ID" value="NZ_JFKE01000010.1"/>
</dbReference>
<evidence type="ECO:0000259" key="6">
    <source>
        <dbReference type="PROSITE" id="PS51987"/>
    </source>
</evidence>
<dbReference type="EMBL" id="JFKE01000010">
    <property type="protein sequence ID" value="KAJ54165.1"/>
    <property type="molecule type" value="Genomic_DNA"/>
</dbReference>
<reference evidence="7 8" key="1">
    <citation type="submission" date="2014-03" db="EMBL/GenBank/DDBJ databases">
        <title>Draft Genome Sequence of Actibacterium mucosum KCTC 23349, a Marine Alphaproteobacterium with Complex Ionic Requirements Isolated from Mediterranean Seawater at Malvarrosa Beach, Valencia, Spain.</title>
        <authorList>
            <person name="Arahal D.R."/>
            <person name="Shao Z."/>
            <person name="Lai Q."/>
            <person name="Pujalte M.J."/>
        </authorList>
    </citation>
    <scope>NUCLEOTIDE SEQUENCE [LARGE SCALE GENOMIC DNA]</scope>
    <source>
        <strain evidence="7 8">KCTC 23349</strain>
    </source>
</reference>
<comment type="cofactor">
    <cofactor evidence="1">
        <name>Mg(2+)</name>
        <dbReference type="ChEBI" id="CHEBI:18420"/>
    </cofactor>
</comment>
<evidence type="ECO:0000256" key="4">
    <source>
        <dbReference type="PROSITE-ProRule" id="PRU01331"/>
    </source>
</evidence>
<dbReference type="STRING" id="1454373.ACMU_03525"/>
<evidence type="ECO:0000256" key="2">
    <source>
        <dbReference type="ARBA" id="ARBA00022598"/>
    </source>
</evidence>
<dbReference type="GO" id="GO:0006598">
    <property type="term" value="P:polyamine catabolic process"/>
    <property type="evidence" value="ECO:0007669"/>
    <property type="project" value="TreeGrafter"/>
</dbReference>
<dbReference type="Proteomes" id="UP000026249">
    <property type="component" value="Unassembled WGS sequence"/>
</dbReference>
<dbReference type="Pfam" id="PF00120">
    <property type="entry name" value="Gln-synt_C"/>
    <property type="match status" value="1"/>
</dbReference>
<evidence type="ECO:0000313" key="8">
    <source>
        <dbReference type="Proteomes" id="UP000026249"/>
    </source>
</evidence>
<dbReference type="SMART" id="SM01230">
    <property type="entry name" value="Gln-synt_C"/>
    <property type="match status" value="1"/>
</dbReference>
<dbReference type="PROSITE" id="PS00181">
    <property type="entry name" value="GLNA_ATP"/>
    <property type="match status" value="1"/>
</dbReference>
<dbReference type="GO" id="GO:0006542">
    <property type="term" value="P:glutamine biosynthetic process"/>
    <property type="evidence" value="ECO:0007669"/>
    <property type="project" value="TreeGrafter"/>
</dbReference>
<dbReference type="InterPro" id="IPR014746">
    <property type="entry name" value="Gln_synth/guanido_kin_cat_dom"/>
</dbReference>
<dbReference type="OrthoDB" id="9807095at2"/>
<dbReference type="InterPro" id="IPR027303">
    <property type="entry name" value="Gln_synth_gly_rich_site"/>
</dbReference>
<name>A0A037ZH67_9RHOB</name>
<evidence type="ECO:0000313" key="7">
    <source>
        <dbReference type="EMBL" id="KAJ54165.1"/>
    </source>
</evidence>
<protein>
    <submittedName>
        <fullName evidence="7">Glutamine synthetase</fullName>
    </submittedName>
</protein>
<proteinExistence type="inferred from homology"/>
<dbReference type="SUPFAM" id="SSF55931">
    <property type="entry name" value="Glutamine synthetase/guanido kinase"/>
    <property type="match status" value="1"/>
</dbReference>
<dbReference type="Gene3D" id="3.30.590.10">
    <property type="entry name" value="Glutamine synthetase/guanido kinase, catalytic domain"/>
    <property type="match status" value="1"/>
</dbReference>
<evidence type="ECO:0000256" key="5">
    <source>
        <dbReference type="RuleBase" id="RU000384"/>
    </source>
</evidence>
<comment type="similarity">
    <text evidence="4 5">Belongs to the glutamine synthetase family.</text>
</comment>
<dbReference type="PANTHER" id="PTHR43785">
    <property type="entry name" value="GAMMA-GLUTAMYLPUTRESCINE SYNTHETASE"/>
    <property type="match status" value="1"/>
</dbReference>
<sequence length="432" mass="46427">MSRTIRVAACDLNGQARGKRLPESYATKLDGAVRLPFSALNLDIFGADIENSPLVFESGDADGALQPTDRGPVPMPWLQGAPMFYPMTLVENGVPWPGDPRGALINVLDRFAARGWRVMAATELEFYLLDTSDRQVRAPLLPGTDTRLSGDEILSLQLLDGFDAFFSDLYANAAAMGLPAQAAIAEGGVGQFEVNLNHQDALRAADDTWLFKMLVKGVAHAHGLTASFAAKPFPAQAGNGLHVHFSIIDRDGNNVFDDGSDTGNDTLRHAVGGLLATMRDQTLIFAPHANSFARFTPGSHAPTALCWAYENRTASIRIPGGSPKARRIEHRVAGGDTNPYLMLAAILGGAMNGIDDAINPPPPITGNAYAQDLPQMAGSWVEAIDFFADSPFTTRIFAPLLIDNLVRTKRQEFSQLGEATFDVQLGAVLSRV</sequence>
<keyword evidence="3" id="KW-0460">Magnesium</keyword>
<evidence type="ECO:0000256" key="1">
    <source>
        <dbReference type="ARBA" id="ARBA00001946"/>
    </source>
</evidence>
<accession>A0A037ZH67</accession>
<dbReference type="PROSITE" id="PS51987">
    <property type="entry name" value="GS_CATALYTIC"/>
    <property type="match status" value="1"/>
</dbReference>
<keyword evidence="8" id="KW-1185">Reference proteome</keyword>